<feature type="transmembrane region" description="Helical" evidence="1">
    <location>
        <begin position="444"/>
        <end position="465"/>
    </location>
</feature>
<dbReference type="EMBL" id="JAGTUU010000002">
    <property type="protein sequence ID" value="MBS0123543.1"/>
    <property type="molecule type" value="Genomic_DNA"/>
</dbReference>
<keyword evidence="1" id="KW-1133">Transmembrane helix</keyword>
<comment type="caution">
    <text evidence="4">The sequence shown here is derived from an EMBL/GenBank/DDBJ whole genome shotgun (WGS) entry which is preliminary data.</text>
</comment>
<dbReference type="InterPro" id="IPR027417">
    <property type="entry name" value="P-loop_NTPase"/>
</dbReference>
<evidence type="ECO:0000259" key="2">
    <source>
        <dbReference type="Pfam" id="PF06761"/>
    </source>
</evidence>
<dbReference type="InterPro" id="IPR017731">
    <property type="entry name" value="TssM1-like"/>
</dbReference>
<reference evidence="4" key="1">
    <citation type="submission" date="2021-04" db="EMBL/GenBank/DDBJ databases">
        <authorList>
            <person name="Yoon J."/>
        </authorList>
    </citation>
    <scope>NUCLEOTIDE SEQUENCE</scope>
    <source>
        <strain evidence="4">KMU-90</strain>
    </source>
</reference>
<dbReference type="AlphaFoldDB" id="A0A8J8B8V4"/>
<evidence type="ECO:0000313" key="4">
    <source>
        <dbReference type="EMBL" id="MBS0123543.1"/>
    </source>
</evidence>
<accession>A0A8J8B8V4</accession>
<evidence type="ECO:0000256" key="1">
    <source>
        <dbReference type="SAM" id="Phobius"/>
    </source>
</evidence>
<sequence>MRSILVDLPMGAIRRAFRNLWVRRIFLVLTVIGLVAAIWFGFEMTGMSWLIGFWTRVITIAVLLTLLVLYYGLRWRARRRAAADLEDSLMPKRTGDGVVLAERFEQALAKLKKSGGKTYLYDLPWYVIIGPPGAGKTTALRFSGVEFPGQEQLPDHGNGFGGTRNVDWWFAEDAVLIDTAGRYVTQDSDAEADKASWTAFLDLLKKGRPDQPINGVILAFSVEDMMSGTPETLAAHAETVRARLAEIHETLRIDFPVYVLFTKADLISGFREYFASFNQTRRNGVWGVTFQTRDRKEQTHDKVQAEFDTLLSRLSDEVIDRLSEEPDAISRIAIFGLPGQMAMLRDGVSDFLRRVFEPTRYKTNAILRGFYFTSGTQEGNPIDQVLGAMARDTGGAPGFQPDFMSGKGKSFFLRDLLQKVIFAERDWVNYDRGAVRRMTILRTLALTVIGVTTAGAMGAFGYSFWQNANLVRAAEAHAAVYLDGARNVLSESLITDPDPTPVLDHLAALRGIPGGRDNPQPRTVWESFGLSRHAEVAAAAEAAYSDALERLLRPRMMLLLQQDIPQLIADDNVASAYQALKVYLLLGGQGPAGRGDEEIAAYFDSVWRDQLGGSGRFEDREALKRHVAAMLEMDGERRLTVIPEEQVVRRARQAIADLSLEEQAWAALQSGVATSGIESFNVVERVGGQVRAVFRTNDGSDLGTLEVPALFTYLGYWGYFVNEMAAARERLQDDQWVLGEVAEQASYEQQLADLENALFRRYRLQFKTEWDAMFARLDMARMSADAPAFDVLGFASADFNSPLLKLVEAVDSETRMTRLYDQLAAMTPEDAARLMAAGQGAGSLSGNLGDAAFQRLYARSGVFQRVALDFVANSTGGKNEARAGAAGALREDVDRRRAELITGDFALWHLQLQGEIGQRPVDQIIAALDSIRENRVTSSFASTPADDTILNQALAALTRNNGSRPGPLAQMLNAVEGEFRAAANDATMVELNQKLVETVTLFCRDNIKPFFPFSQSNTHLSPSIFGQFFAPGGLMDQYYSENLQPHVLRTADGLAPDPASPLGPRINRSTLRQFDRAQRIQQAFFASGSAEPKVQMSIQHLSSSPSVNLATLVIHGERIITQPNSTPAKFTWPGGTSGVAIELTTSNFLEAPPRMEFSRGRWDIVTFLQDGRPRGKNVLDVTKSVQGASITYRFEFDSPTIPFLMTELREFNCPDSLE</sequence>
<keyword evidence="1" id="KW-0472">Membrane</keyword>
<dbReference type="Pfam" id="PF06761">
    <property type="entry name" value="IcmF-related"/>
    <property type="match status" value="1"/>
</dbReference>
<keyword evidence="5" id="KW-1185">Reference proteome</keyword>
<dbReference type="NCBIfam" id="TIGR03348">
    <property type="entry name" value="VI_IcmF"/>
    <property type="match status" value="1"/>
</dbReference>
<evidence type="ECO:0000259" key="3">
    <source>
        <dbReference type="Pfam" id="PF14331"/>
    </source>
</evidence>
<dbReference type="InterPro" id="IPR025743">
    <property type="entry name" value="TssM1_N"/>
</dbReference>
<dbReference type="PANTHER" id="PTHR36153:SF1">
    <property type="entry name" value="TYPE VI SECRETION SYSTEM COMPONENT TSSM1"/>
    <property type="match status" value="1"/>
</dbReference>
<feature type="transmembrane region" description="Helical" evidence="1">
    <location>
        <begin position="48"/>
        <end position="71"/>
    </location>
</feature>
<feature type="domain" description="IcmF-related" evidence="2">
    <location>
        <begin position="503"/>
        <end position="815"/>
    </location>
</feature>
<proteinExistence type="predicted"/>
<dbReference type="Pfam" id="PF14331">
    <property type="entry name" value="IcmF-related_N"/>
    <property type="match status" value="1"/>
</dbReference>
<keyword evidence="1" id="KW-0812">Transmembrane</keyword>
<dbReference type="RefSeq" id="WP_212535517.1">
    <property type="nucleotide sequence ID" value="NZ_JAGTUU010000002.1"/>
</dbReference>
<organism evidence="4 5">
    <name type="scientific">Thetidibacter halocola</name>
    <dbReference type="NCBI Taxonomy" id="2827239"/>
    <lineage>
        <taxon>Bacteria</taxon>
        <taxon>Pseudomonadati</taxon>
        <taxon>Pseudomonadota</taxon>
        <taxon>Alphaproteobacteria</taxon>
        <taxon>Rhodobacterales</taxon>
        <taxon>Roseobacteraceae</taxon>
        <taxon>Thetidibacter</taxon>
    </lineage>
</organism>
<dbReference type="SUPFAM" id="SSF52540">
    <property type="entry name" value="P-loop containing nucleoside triphosphate hydrolases"/>
    <property type="match status" value="1"/>
</dbReference>
<dbReference type="Proteomes" id="UP000681356">
    <property type="component" value="Unassembled WGS sequence"/>
</dbReference>
<evidence type="ECO:0000313" key="5">
    <source>
        <dbReference type="Proteomes" id="UP000681356"/>
    </source>
</evidence>
<gene>
    <name evidence="4" type="primary">tssM</name>
    <name evidence="4" type="ORF">KB874_05300</name>
</gene>
<dbReference type="InterPro" id="IPR009612">
    <property type="entry name" value="IcmF-rel"/>
</dbReference>
<protein>
    <submittedName>
        <fullName evidence="4">Type VI secretion system membrane subunit TssM</fullName>
    </submittedName>
</protein>
<name>A0A8J8B8V4_9RHOB</name>
<feature type="domain" description="Type VI secretion system component TssM1 N-terminal" evidence="3">
    <location>
        <begin position="191"/>
        <end position="447"/>
    </location>
</feature>
<dbReference type="InterPro" id="IPR053156">
    <property type="entry name" value="T6SS_TssM-like"/>
</dbReference>
<dbReference type="PANTHER" id="PTHR36153">
    <property type="entry name" value="INNER MEMBRANE PROTEIN-RELATED"/>
    <property type="match status" value="1"/>
</dbReference>
<feature type="transmembrane region" description="Helical" evidence="1">
    <location>
        <begin position="21"/>
        <end position="42"/>
    </location>
</feature>